<dbReference type="EMBL" id="JARYGZ010000001">
    <property type="protein sequence ID" value="MDH7638929.1"/>
    <property type="molecule type" value="Genomic_DNA"/>
</dbReference>
<accession>A0ABT6N2D3</accession>
<organism evidence="1 2">
    <name type="scientific">Sphingomonas oryzagri</name>
    <dbReference type="NCBI Taxonomy" id="3042314"/>
    <lineage>
        <taxon>Bacteria</taxon>
        <taxon>Pseudomonadati</taxon>
        <taxon>Pseudomonadota</taxon>
        <taxon>Alphaproteobacteria</taxon>
        <taxon>Sphingomonadales</taxon>
        <taxon>Sphingomonadaceae</taxon>
        <taxon>Sphingomonas</taxon>
    </lineage>
</organism>
<name>A0ABT6N2D3_9SPHN</name>
<sequence>MALDFTQPVRTKHDLPMVGRVQGICPISGKMRVGLPPLSAYEPTKTITWYHYDPAGNCSVIGEPNDYDLVNFDPRDGVSVMHLHGDAK</sequence>
<comment type="caution">
    <text evidence="1">The sequence shown here is derived from an EMBL/GenBank/DDBJ whole genome shotgun (WGS) entry which is preliminary data.</text>
</comment>
<gene>
    <name evidence="1" type="ORF">QGN17_09325</name>
</gene>
<proteinExistence type="predicted"/>
<dbReference type="RefSeq" id="WP_281044201.1">
    <property type="nucleotide sequence ID" value="NZ_JARYGZ010000001.1"/>
</dbReference>
<evidence type="ECO:0000313" key="1">
    <source>
        <dbReference type="EMBL" id="MDH7638929.1"/>
    </source>
</evidence>
<reference evidence="1" key="1">
    <citation type="submission" date="2023-04" db="EMBL/GenBank/DDBJ databases">
        <title>Sphingomonas sp. MAHUQ-71 isolated from rice field.</title>
        <authorList>
            <person name="Huq M.A."/>
        </authorList>
    </citation>
    <scope>NUCLEOTIDE SEQUENCE</scope>
    <source>
        <strain evidence="1">MAHUQ-71</strain>
    </source>
</reference>
<protein>
    <submittedName>
        <fullName evidence="1">Uncharacterized protein</fullName>
    </submittedName>
</protein>
<keyword evidence="2" id="KW-1185">Reference proteome</keyword>
<evidence type="ECO:0000313" key="2">
    <source>
        <dbReference type="Proteomes" id="UP001160625"/>
    </source>
</evidence>
<dbReference type="Proteomes" id="UP001160625">
    <property type="component" value="Unassembled WGS sequence"/>
</dbReference>